<protein>
    <submittedName>
        <fullName evidence="2">Uncharacterized protein</fullName>
    </submittedName>
</protein>
<feature type="region of interest" description="Disordered" evidence="1">
    <location>
        <begin position="1"/>
        <end position="33"/>
    </location>
</feature>
<name>A0A5B7JT16_PORTR</name>
<evidence type="ECO:0000313" key="3">
    <source>
        <dbReference type="Proteomes" id="UP000324222"/>
    </source>
</evidence>
<reference evidence="2 3" key="1">
    <citation type="submission" date="2019-05" db="EMBL/GenBank/DDBJ databases">
        <title>Another draft genome of Portunus trituberculatus and its Hox gene families provides insights of decapod evolution.</title>
        <authorList>
            <person name="Jeong J.-H."/>
            <person name="Song I."/>
            <person name="Kim S."/>
            <person name="Choi T."/>
            <person name="Kim D."/>
            <person name="Ryu S."/>
            <person name="Kim W."/>
        </authorList>
    </citation>
    <scope>NUCLEOTIDE SEQUENCE [LARGE SCALE GENOMIC DNA]</scope>
    <source>
        <tissue evidence="2">Muscle</tissue>
    </source>
</reference>
<evidence type="ECO:0000313" key="2">
    <source>
        <dbReference type="EMBL" id="MPC99282.1"/>
    </source>
</evidence>
<evidence type="ECO:0000256" key="1">
    <source>
        <dbReference type="SAM" id="MobiDB-lite"/>
    </source>
</evidence>
<sequence length="49" mass="5105">MSVGFSFSPPPNPPPPASSTFCSSEEGEEALEVPRPLEVSGVVSSTFHV</sequence>
<keyword evidence="3" id="KW-1185">Reference proteome</keyword>
<feature type="compositionally biased region" description="Pro residues" evidence="1">
    <location>
        <begin position="8"/>
        <end position="17"/>
    </location>
</feature>
<accession>A0A5B7JT16</accession>
<dbReference type="EMBL" id="VSRR010117700">
    <property type="protein sequence ID" value="MPC99282.1"/>
    <property type="molecule type" value="Genomic_DNA"/>
</dbReference>
<dbReference type="AlphaFoldDB" id="A0A5B7JT16"/>
<comment type="caution">
    <text evidence="2">The sequence shown here is derived from an EMBL/GenBank/DDBJ whole genome shotgun (WGS) entry which is preliminary data.</text>
</comment>
<dbReference type="Proteomes" id="UP000324222">
    <property type="component" value="Unassembled WGS sequence"/>
</dbReference>
<proteinExistence type="predicted"/>
<gene>
    <name evidence="2" type="ORF">E2C01_094686</name>
</gene>
<organism evidence="2 3">
    <name type="scientific">Portunus trituberculatus</name>
    <name type="common">Swimming crab</name>
    <name type="synonym">Neptunus trituberculatus</name>
    <dbReference type="NCBI Taxonomy" id="210409"/>
    <lineage>
        <taxon>Eukaryota</taxon>
        <taxon>Metazoa</taxon>
        <taxon>Ecdysozoa</taxon>
        <taxon>Arthropoda</taxon>
        <taxon>Crustacea</taxon>
        <taxon>Multicrustacea</taxon>
        <taxon>Malacostraca</taxon>
        <taxon>Eumalacostraca</taxon>
        <taxon>Eucarida</taxon>
        <taxon>Decapoda</taxon>
        <taxon>Pleocyemata</taxon>
        <taxon>Brachyura</taxon>
        <taxon>Eubrachyura</taxon>
        <taxon>Portunoidea</taxon>
        <taxon>Portunidae</taxon>
        <taxon>Portuninae</taxon>
        <taxon>Portunus</taxon>
    </lineage>
</organism>